<evidence type="ECO:0000313" key="5">
    <source>
        <dbReference type="EMBL" id="OGE99851.1"/>
    </source>
</evidence>
<evidence type="ECO:0000256" key="3">
    <source>
        <dbReference type="HAMAP-Rule" id="MF_00385"/>
    </source>
</evidence>
<dbReference type="Proteomes" id="UP000177235">
    <property type="component" value="Unassembled WGS sequence"/>
</dbReference>
<dbReference type="GO" id="GO:0005737">
    <property type="term" value="C:cytoplasm"/>
    <property type="evidence" value="ECO:0007669"/>
    <property type="project" value="UniProtKB-ARBA"/>
</dbReference>
<evidence type="ECO:0000256" key="1">
    <source>
        <dbReference type="ARBA" id="ARBA00022980"/>
    </source>
</evidence>
<sequence>MYVALTVAADSGIIWVMLTIRLQRVGRKNQPVFRIVLAEKYRAASKKAVEALGTYNPRNKEFSVKEGRVKYWLEKHIQLSPTVHNLFVAKKLISDKKIKAWQPKKKEKAPEAASAPAASAEAKPENPAAA</sequence>
<evidence type="ECO:0000256" key="4">
    <source>
        <dbReference type="SAM" id="MobiDB-lite"/>
    </source>
</evidence>
<comment type="similarity">
    <text evidence="3">Belongs to the bacterial ribosomal protein bS16 family.</text>
</comment>
<proteinExistence type="inferred from homology"/>
<dbReference type="SUPFAM" id="SSF54565">
    <property type="entry name" value="Ribosomal protein S16"/>
    <property type="match status" value="1"/>
</dbReference>
<gene>
    <name evidence="3" type="primary">rpsP</name>
    <name evidence="5" type="ORF">A3J05_01945</name>
</gene>
<dbReference type="InterPro" id="IPR023803">
    <property type="entry name" value="Ribosomal_bS16_dom_sf"/>
</dbReference>
<comment type="caution">
    <text evidence="5">The sequence shown here is derived from an EMBL/GenBank/DDBJ whole genome shotgun (WGS) entry which is preliminary data.</text>
</comment>
<organism evidence="5 6">
    <name type="scientific">Candidatus Doudnabacteria bacterium RIFCSPLOWO2_02_FULL_48_13</name>
    <dbReference type="NCBI Taxonomy" id="1817845"/>
    <lineage>
        <taxon>Bacteria</taxon>
        <taxon>Candidatus Doudnaibacteriota</taxon>
    </lineage>
</organism>
<keyword evidence="2 3" id="KW-0687">Ribonucleoprotein</keyword>
<reference evidence="5 6" key="1">
    <citation type="journal article" date="2016" name="Nat. Commun.">
        <title>Thousands of microbial genomes shed light on interconnected biogeochemical processes in an aquifer system.</title>
        <authorList>
            <person name="Anantharaman K."/>
            <person name="Brown C.T."/>
            <person name="Hug L.A."/>
            <person name="Sharon I."/>
            <person name="Castelle C.J."/>
            <person name="Probst A.J."/>
            <person name="Thomas B.C."/>
            <person name="Singh A."/>
            <person name="Wilkins M.J."/>
            <person name="Karaoz U."/>
            <person name="Brodie E.L."/>
            <person name="Williams K.H."/>
            <person name="Hubbard S.S."/>
            <person name="Banfield J.F."/>
        </authorList>
    </citation>
    <scope>NUCLEOTIDE SEQUENCE [LARGE SCALE GENOMIC DNA]</scope>
</reference>
<name>A0A1F5QCC0_9BACT</name>
<accession>A0A1F5QCC0</accession>
<dbReference type="HAMAP" id="MF_00385">
    <property type="entry name" value="Ribosomal_bS16"/>
    <property type="match status" value="1"/>
</dbReference>
<dbReference type="GO" id="GO:0015935">
    <property type="term" value="C:small ribosomal subunit"/>
    <property type="evidence" value="ECO:0007669"/>
    <property type="project" value="TreeGrafter"/>
</dbReference>
<dbReference type="EMBL" id="MFFF01000012">
    <property type="protein sequence ID" value="OGE99851.1"/>
    <property type="molecule type" value="Genomic_DNA"/>
</dbReference>
<protein>
    <recommendedName>
        <fullName evidence="3">Small ribosomal subunit protein bS16</fullName>
    </recommendedName>
</protein>
<dbReference type="PANTHER" id="PTHR12919:SF20">
    <property type="entry name" value="SMALL RIBOSOMAL SUBUNIT PROTEIN BS16M"/>
    <property type="match status" value="1"/>
</dbReference>
<dbReference type="Gene3D" id="3.30.1320.10">
    <property type="match status" value="1"/>
</dbReference>
<dbReference type="Pfam" id="PF00886">
    <property type="entry name" value="Ribosomal_S16"/>
    <property type="match status" value="1"/>
</dbReference>
<dbReference type="GO" id="GO:0003735">
    <property type="term" value="F:structural constituent of ribosome"/>
    <property type="evidence" value="ECO:0007669"/>
    <property type="project" value="InterPro"/>
</dbReference>
<dbReference type="InterPro" id="IPR000307">
    <property type="entry name" value="Ribosomal_bS16"/>
</dbReference>
<feature type="region of interest" description="Disordered" evidence="4">
    <location>
        <begin position="100"/>
        <end position="130"/>
    </location>
</feature>
<dbReference type="PANTHER" id="PTHR12919">
    <property type="entry name" value="30S RIBOSOMAL PROTEIN S16"/>
    <property type="match status" value="1"/>
</dbReference>
<dbReference type="NCBIfam" id="TIGR00002">
    <property type="entry name" value="S16"/>
    <property type="match status" value="1"/>
</dbReference>
<keyword evidence="1 3" id="KW-0689">Ribosomal protein</keyword>
<evidence type="ECO:0000313" key="6">
    <source>
        <dbReference type="Proteomes" id="UP000177235"/>
    </source>
</evidence>
<dbReference type="GO" id="GO:0006412">
    <property type="term" value="P:translation"/>
    <property type="evidence" value="ECO:0007669"/>
    <property type="project" value="UniProtKB-UniRule"/>
</dbReference>
<dbReference type="AlphaFoldDB" id="A0A1F5QCC0"/>
<feature type="compositionally biased region" description="Low complexity" evidence="4">
    <location>
        <begin position="111"/>
        <end position="130"/>
    </location>
</feature>
<evidence type="ECO:0000256" key="2">
    <source>
        <dbReference type="ARBA" id="ARBA00023274"/>
    </source>
</evidence>